<sequence>MRRVNDRSVPGSTRHGWVSLEYLREGLCLGAIVVVVLGALTSLNGYSPNPIATTLLEEQYPVYSLGCTDDGHTLWFNCFHRGLVLINLEEPSDSETLRYLNTQLVDADVSSRSPRLICTTSSLGQTRWIHDREFTAELELQPADGPISDLKTLGDGRTAVGVTNGGVITCWTWNGRGVDQRQTRTTGSLTLVETSADGAWSAIIADNFELLVYHVPTGVIERRWDVRDAHCSALAVSPDGSLIATGGKEGIVRVWNRATGQLRWERRCDNLATCALDFSMDGKWLAGGGFGRTIHLWRAADGQEEATLAAHSGTIRALSFHPDGRRLYSGGLDGRVYEWSLEQRAILRSFQ</sequence>
<dbReference type="PANTHER" id="PTHR19848:SF8">
    <property type="entry name" value="F-BOX AND WD REPEAT DOMAIN CONTAINING 7"/>
    <property type="match status" value="1"/>
</dbReference>
<dbReference type="InterPro" id="IPR036322">
    <property type="entry name" value="WD40_repeat_dom_sf"/>
</dbReference>
<keyword evidence="1 3" id="KW-0853">WD repeat</keyword>
<dbReference type="AlphaFoldDB" id="A0A7C2JZ43"/>
<comment type="caution">
    <text evidence="4">The sequence shown here is derived from an EMBL/GenBank/DDBJ whole genome shotgun (WGS) entry which is preliminary data.</text>
</comment>
<dbReference type="SUPFAM" id="SSF50978">
    <property type="entry name" value="WD40 repeat-like"/>
    <property type="match status" value="1"/>
</dbReference>
<feature type="repeat" description="WD" evidence="3">
    <location>
        <begin position="233"/>
        <end position="265"/>
    </location>
</feature>
<reference evidence="4" key="1">
    <citation type="journal article" date="2020" name="mSystems">
        <title>Genome- and Community-Level Interaction Insights into Carbon Utilization and Element Cycling Functions of Hydrothermarchaeota in Hydrothermal Sediment.</title>
        <authorList>
            <person name="Zhou Z."/>
            <person name="Liu Y."/>
            <person name="Xu W."/>
            <person name="Pan J."/>
            <person name="Luo Z.H."/>
            <person name="Li M."/>
        </authorList>
    </citation>
    <scope>NUCLEOTIDE SEQUENCE [LARGE SCALE GENOMIC DNA]</scope>
    <source>
        <strain evidence="4">SpSt-339</strain>
    </source>
</reference>
<name>A0A7C2JZ43_9PLAN</name>
<dbReference type="PROSITE" id="PS50082">
    <property type="entry name" value="WD_REPEATS_2"/>
    <property type="match status" value="2"/>
</dbReference>
<dbReference type="PANTHER" id="PTHR19848">
    <property type="entry name" value="WD40 REPEAT PROTEIN"/>
    <property type="match status" value="1"/>
</dbReference>
<accession>A0A7C2JZ43</accession>
<gene>
    <name evidence="4" type="ORF">ENQ76_08060</name>
</gene>
<dbReference type="PROSITE" id="PS50294">
    <property type="entry name" value="WD_REPEATS_REGION"/>
    <property type="match status" value="1"/>
</dbReference>
<evidence type="ECO:0000256" key="1">
    <source>
        <dbReference type="ARBA" id="ARBA00022574"/>
    </source>
</evidence>
<protein>
    <submittedName>
        <fullName evidence="4">Uncharacterized protein</fullName>
    </submittedName>
</protein>
<evidence type="ECO:0000313" key="4">
    <source>
        <dbReference type="EMBL" id="HEN15405.1"/>
    </source>
</evidence>
<dbReference type="InterPro" id="IPR015943">
    <property type="entry name" value="WD40/YVTN_repeat-like_dom_sf"/>
</dbReference>
<feature type="repeat" description="WD" evidence="3">
    <location>
        <begin position="308"/>
        <end position="349"/>
    </location>
</feature>
<dbReference type="EMBL" id="DSOK01000234">
    <property type="protein sequence ID" value="HEN15405.1"/>
    <property type="molecule type" value="Genomic_DNA"/>
</dbReference>
<dbReference type="SMART" id="SM00320">
    <property type="entry name" value="WD40"/>
    <property type="match status" value="4"/>
</dbReference>
<dbReference type="InterPro" id="IPR001680">
    <property type="entry name" value="WD40_rpt"/>
</dbReference>
<evidence type="ECO:0000256" key="2">
    <source>
        <dbReference type="ARBA" id="ARBA00022737"/>
    </source>
</evidence>
<organism evidence="4">
    <name type="scientific">Schlesneria paludicola</name>
    <dbReference type="NCBI Taxonomy" id="360056"/>
    <lineage>
        <taxon>Bacteria</taxon>
        <taxon>Pseudomonadati</taxon>
        <taxon>Planctomycetota</taxon>
        <taxon>Planctomycetia</taxon>
        <taxon>Planctomycetales</taxon>
        <taxon>Planctomycetaceae</taxon>
        <taxon>Schlesneria</taxon>
    </lineage>
</organism>
<evidence type="ECO:0000256" key="3">
    <source>
        <dbReference type="PROSITE-ProRule" id="PRU00221"/>
    </source>
</evidence>
<dbReference type="Pfam" id="PF00400">
    <property type="entry name" value="WD40"/>
    <property type="match status" value="3"/>
</dbReference>
<dbReference type="Gene3D" id="2.130.10.10">
    <property type="entry name" value="YVTN repeat-like/Quinoprotein amine dehydrogenase"/>
    <property type="match status" value="2"/>
</dbReference>
<keyword evidence="2" id="KW-0677">Repeat</keyword>
<proteinExistence type="predicted"/>